<keyword evidence="6" id="KW-1185">Reference proteome</keyword>
<accession>A0A1I0NHN1</accession>
<dbReference type="PANTHER" id="PTHR33204">
    <property type="entry name" value="TRANSCRIPTIONAL REGULATOR, MARR FAMILY"/>
    <property type="match status" value="1"/>
</dbReference>
<proteinExistence type="predicted"/>
<feature type="domain" description="HTH hxlR-type" evidence="4">
    <location>
        <begin position="16"/>
        <end position="115"/>
    </location>
</feature>
<gene>
    <name evidence="5" type="ORF">SAMN05421659_10378</name>
</gene>
<dbReference type="SUPFAM" id="SSF46785">
    <property type="entry name" value="Winged helix' DNA-binding domain"/>
    <property type="match status" value="1"/>
</dbReference>
<reference evidence="5 6" key="1">
    <citation type="submission" date="2016-10" db="EMBL/GenBank/DDBJ databases">
        <authorList>
            <person name="de Groot N.N."/>
        </authorList>
    </citation>
    <scope>NUCLEOTIDE SEQUENCE [LARGE SCALE GENOMIC DNA]</scope>
    <source>
        <strain evidence="5 6">DSM 9179</strain>
    </source>
</reference>
<dbReference type="Pfam" id="PF01638">
    <property type="entry name" value="HxlR"/>
    <property type="match status" value="1"/>
</dbReference>
<dbReference type="GO" id="GO:0003677">
    <property type="term" value="F:DNA binding"/>
    <property type="evidence" value="ECO:0007669"/>
    <property type="project" value="UniProtKB-KW"/>
</dbReference>
<dbReference type="RefSeq" id="WP_092451166.1">
    <property type="nucleotide sequence ID" value="NZ_FOJI01000003.1"/>
</dbReference>
<name>A0A1I0NHN1_9FIRM</name>
<evidence type="ECO:0000259" key="4">
    <source>
        <dbReference type="PROSITE" id="PS51118"/>
    </source>
</evidence>
<evidence type="ECO:0000313" key="6">
    <source>
        <dbReference type="Proteomes" id="UP000199701"/>
    </source>
</evidence>
<dbReference type="OrthoDB" id="9791143at2"/>
<evidence type="ECO:0000313" key="5">
    <source>
        <dbReference type="EMBL" id="SEW00308.1"/>
    </source>
</evidence>
<dbReference type="PROSITE" id="PS51118">
    <property type="entry name" value="HTH_HXLR"/>
    <property type="match status" value="1"/>
</dbReference>
<dbReference type="STRING" id="99656.SAMN05421659_10378"/>
<evidence type="ECO:0000256" key="1">
    <source>
        <dbReference type="ARBA" id="ARBA00023015"/>
    </source>
</evidence>
<dbReference type="PANTHER" id="PTHR33204:SF29">
    <property type="entry name" value="TRANSCRIPTIONAL REGULATOR"/>
    <property type="match status" value="1"/>
</dbReference>
<dbReference type="InterPro" id="IPR036390">
    <property type="entry name" value="WH_DNA-bd_sf"/>
</dbReference>
<dbReference type="InterPro" id="IPR002577">
    <property type="entry name" value="HTH_HxlR"/>
</dbReference>
<protein>
    <submittedName>
        <fullName evidence="5">DNA-binding transcriptional regulator, HxlR family</fullName>
    </submittedName>
</protein>
<dbReference type="InterPro" id="IPR036388">
    <property type="entry name" value="WH-like_DNA-bd_sf"/>
</dbReference>
<evidence type="ECO:0000256" key="2">
    <source>
        <dbReference type="ARBA" id="ARBA00023125"/>
    </source>
</evidence>
<dbReference type="Proteomes" id="UP000199701">
    <property type="component" value="Unassembled WGS sequence"/>
</dbReference>
<dbReference type="EMBL" id="FOJI01000003">
    <property type="protein sequence ID" value="SEW00308.1"/>
    <property type="molecule type" value="Genomic_DNA"/>
</dbReference>
<keyword evidence="2 5" id="KW-0238">DNA-binding</keyword>
<dbReference type="Gene3D" id="1.10.10.10">
    <property type="entry name" value="Winged helix-like DNA-binding domain superfamily/Winged helix DNA-binding domain"/>
    <property type="match status" value="1"/>
</dbReference>
<organism evidence="5 6">
    <name type="scientific">[Clostridium] fimetarium</name>
    <dbReference type="NCBI Taxonomy" id="99656"/>
    <lineage>
        <taxon>Bacteria</taxon>
        <taxon>Bacillati</taxon>
        <taxon>Bacillota</taxon>
        <taxon>Clostridia</taxon>
        <taxon>Lachnospirales</taxon>
        <taxon>Lachnospiraceae</taxon>
    </lineage>
</organism>
<sequence length="125" mass="14764">MKKQLYNINPYYQEKCPVIRALDIIGGKWRLAIIWELSRYKIMRYNELRRHLCGITNVMLTRSLQALEQHDLVTRKDYFQIPPHVEYSITESCKALLPALEIINEWGKTKSELSESKVKTTPVKQ</sequence>
<keyword evidence="3" id="KW-0804">Transcription</keyword>
<evidence type="ECO:0000256" key="3">
    <source>
        <dbReference type="ARBA" id="ARBA00023163"/>
    </source>
</evidence>
<dbReference type="AlphaFoldDB" id="A0A1I0NHN1"/>
<keyword evidence="1" id="KW-0805">Transcription regulation</keyword>